<comment type="subunit">
    <text evidence="2">Homotetramer.</text>
</comment>
<name>A0A380NLQ9_9FIRM</name>
<dbReference type="CDD" id="cd04496">
    <property type="entry name" value="SSB_OBF"/>
    <property type="match status" value="1"/>
</dbReference>
<dbReference type="GO" id="GO:0009295">
    <property type="term" value="C:nucleoid"/>
    <property type="evidence" value="ECO:0007669"/>
    <property type="project" value="TreeGrafter"/>
</dbReference>
<dbReference type="InterPro" id="IPR011344">
    <property type="entry name" value="ssDNA-bd"/>
</dbReference>
<evidence type="ECO:0000313" key="4">
    <source>
        <dbReference type="EMBL" id="SUP43872.1"/>
    </source>
</evidence>
<dbReference type="RefSeq" id="WP_115310531.1">
    <property type="nucleotide sequence ID" value="NZ_UHIO01000001.1"/>
</dbReference>
<dbReference type="GO" id="GO:0003697">
    <property type="term" value="F:single-stranded DNA binding"/>
    <property type="evidence" value="ECO:0007669"/>
    <property type="project" value="UniProtKB-UniRule"/>
</dbReference>
<protein>
    <recommendedName>
        <fullName evidence="2 3">Single-stranded DNA-binding protein</fullName>
        <shortName evidence="2">SSB</shortName>
    </recommendedName>
</protein>
<dbReference type="AlphaFoldDB" id="A0A380NLQ9"/>
<proteinExistence type="inferred from homology"/>
<accession>A0A380NLQ9</accession>
<dbReference type="InterPro" id="IPR012340">
    <property type="entry name" value="NA-bd_OB-fold"/>
</dbReference>
<dbReference type="SUPFAM" id="SSF50249">
    <property type="entry name" value="Nucleic acid-binding proteins"/>
    <property type="match status" value="1"/>
</dbReference>
<dbReference type="Proteomes" id="UP000255367">
    <property type="component" value="Unassembled WGS sequence"/>
</dbReference>
<dbReference type="NCBIfam" id="TIGR00621">
    <property type="entry name" value="ssb"/>
    <property type="match status" value="1"/>
</dbReference>
<sequence>MNSVQILGNLARDPEVRFTKTGRAVATFTVAATNTYFDSTTNEQKEQTAFINCVAWGKLGEAAGNLRKGSRCFVEGRLNTRSYETQDGQKRYVTEVVANFVGQSLDAQNADSFGGGSSNFDSFGGGNEENIPF</sequence>
<dbReference type="PANTHER" id="PTHR10302">
    <property type="entry name" value="SINGLE-STRANDED DNA-BINDING PROTEIN"/>
    <property type="match status" value="1"/>
</dbReference>
<dbReference type="Pfam" id="PF00436">
    <property type="entry name" value="SSB"/>
    <property type="match status" value="1"/>
</dbReference>
<comment type="caution">
    <text evidence="2">Lacks conserved residue(s) required for the propagation of feature annotation.</text>
</comment>
<reference evidence="4 5" key="1">
    <citation type="submission" date="2018-06" db="EMBL/GenBank/DDBJ databases">
        <authorList>
            <consortium name="Pathogen Informatics"/>
            <person name="Doyle S."/>
        </authorList>
    </citation>
    <scope>NUCLEOTIDE SEQUENCE [LARGE SCALE GENOMIC DNA]</scope>
    <source>
        <strain evidence="4 5">NCTC12020</strain>
    </source>
</reference>
<dbReference type="HAMAP" id="MF_00984">
    <property type="entry name" value="SSB"/>
    <property type="match status" value="1"/>
</dbReference>
<dbReference type="PROSITE" id="PS50935">
    <property type="entry name" value="SSB"/>
    <property type="match status" value="1"/>
</dbReference>
<dbReference type="InterPro" id="IPR000424">
    <property type="entry name" value="Primosome_PriB/ssb"/>
</dbReference>
<evidence type="ECO:0000256" key="3">
    <source>
        <dbReference type="PIRNR" id="PIRNR002070"/>
    </source>
</evidence>
<dbReference type="PIRSF" id="PIRSF002070">
    <property type="entry name" value="SSB"/>
    <property type="match status" value="1"/>
</dbReference>
<gene>
    <name evidence="4" type="primary">ssb_2</name>
    <name evidence="4" type="ORF">NCTC12020_01388</name>
</gene>
<dbReference type="PANTHER" id="PTHR10302:SF27">
    <property type="entry name" value="SINGLE-STRANDED DNA-BINDING PROTEIN"/>
    <property type="match status" value="1"/>
</dbReference>
<organism evidence="4 5">
    <name type="scientific">Veillonella criceti</name>
    <dbReference type="NCBI Taxonomy" id="103891"/>
    <lineage>
        <taxon>Bacteria</taxon>
        <taxon>Bacillati</taxon>
        <taxon>Bacillota</taxon>
        <taxon>Negativicutes</taxon>
        <taxon>Veillonellales</taxon>
        <taxon>Veillonellaceae</taxon>
        <taxon>Veillonella</taxon>
    </lineage>
</organism>
<dbReference type="GO" id="GO:0006260">
    <property type="term" value="P:DNA replication"/>
    <property type="evidence" value="ECO:0007669"/>
    <property type="project" value="InterPro"/>
</dbReference>
<keyword evidence="1 2" id="KW-0238">DNA-binding</keyword>
<keyword evidence="5" id="KW-1185">Reference proteome</keyword>
<dbReference type="OrthoDB" id="9809878at2"/>
<evidence type="ECO:0000313" key="5">
    <source>
        <dbReference type="Proteomes" id="UP000255367"/>
    </source>
</evidence>
<dbReference type="Gene3D" id="2.40.50.140">
    <property type="entry name" value="Nucleic acid-binding proteins"/>
    <property type="match status" value="1"/>
</dbReference>
<dbReference type="EMBL" id="UHIO01000001">
    <property type="protein sequence ID" value="SUP43872.1"/>
    <property type="molecule type" value="Genomic_DNA"/>
</dbReference>
<evidence type="ECO:0000256" key="2">
    <source>
        <dbReference type="HAMAP-Rule" id="MF_00984"/>
    </source>
</evidence>
<evidence type="ECO:0000256" key="1">
    <source>
        <dbReference type="ARBA" id="ARBA00023125"/>
    </source>
</evidence>